<accession>A0ACB6Z7X5</accession>
<gene>
    <name evidence="1" type="ORF">BDM02DRAFT_3119732</name>
</gene>
<reference evidence="1" key="2">
    <citation type="journal article" date="2020" name="Nat. Commun.">
        <title>Large-scale genome sequencing of mycorrhizal fungi provides insights into the early evolution of symbiotic traits.</title>
        <authorList>
            <person name="Miyauchi S."/>
            <person name="Kiss E."/>
            <person name="Kuo A."/>
            <person name="Drula E."/>
            <person name="Kohler A."/>
            <person name="Sanchez-Garcia M."/>
            <person name="Morin E."/>
            <person name="Andreopoulos B."/>
            <person name="Barry K.W."/>
            <person name="Bonito G."/>
            <person name="Buee M."/>
            <person name="Carver A."/>
            <person name="Chen C."/>
            <person name="Cichocki N."/>
            <person name="Clum A."/>
            <person name="Culley D."/>
            <person name="Crous P.W."/>
            <person name="Fauchery L."/>
            <person name="Girlanda M."/>
            <person name="Hayes R.D."/>
            <person name="Keri Z."/>
            <person name="LaButti K."/>
            <person name="Lipzen A."/>
            <person name="Lombard V."/>
            <person name="Magnuson J."/>
            <person name="Maillard F."/>
            <person name="Murat C."/>
            <person name="Nolan M."/>
            <person name="Ohm R.A."/>
            <person name="Pangilinan J."/>
            <person name="Pereira M.F."/>
            <person name="Perotto S."/>
            <person name="Peter M."/>
            <person name="Pfister S."/>
            <person name="Riley R."/>
            <person name="Sitrit Y."/>
            <person name="Stielow J.B."/>
            <person name="Szollosi G."/>
            <person name="Zifcakova L."/>
            <person name="Stursova M."/>
            <person name="Spatafora J.W."/>
            <person name="Tedersoo L."/>
            <person name="Vaario L.M."/>
            <person name="Yamada A."/>
            <person name="Yan M."/>
            <person name="Wang P."/>
            <person name="Xu J."/>
            <person name="Bruns T."/>
            <person name="Baldrian P."/>
            <person name="Vilgalys R."/>
            <person name="Dunand C."/>
            <person name="Henrissat B."/>
            <person name="Grigoriev I.V."/>
            <person name="Hibbett D."/>
            <person name="Nagy L.G."/>
            <person name="Martin F.M."/>
        </authorList>
    </citation>
    <scope>NUCLEOTIDE SEQUENCE</scope>
    <source>
        <strain evidence="1">P2</strain>
    </source>
</reference>
<comment type="caution">
    <text evidence="1">The sequence shown here is derived from an EMBL/GenBank/DDBJ whole genome shotgun (WGS) entry which is preliminary data.</text>
</comment>
<name>A0ACB6Z7X5_THEGA</name>
<dbReference type="EMBL" id="MU118079">
    <property type="protein sequence ID" value="KAF9645741.1"/>
    <property type="molecule type" value="Genomic_DNA"/>
</dbReference>
<evidence type="ECO:0000313" key="1">
    <source>
        <dbReference type="EMBL" id="KAF9645741.1"/>
    </source>
</evidence>
<protein>
    <submittedName>
        <fullName evidence="1">Uncharacterized protein</fullName>
    </submittedName>
</protein>
<organism evidence="1 2">
    <name type="scientific">Thelephora ganbajun</name>
    <name type="common">Ganba fungus</name>
    <dbReference type="NCBI Taxonomy" id="370292"/>
    <lineage>
        <taxon>Eukaryota</taxon>
        <taxon>Fungi</taxon>
        <taxon>Dikarya</taxon>
        <taxon>Basidiomycota</taxon>
        <taxon>Agaricomycotina</taxon>
        <taxon>Agaricomycetes</taxon>
        <taxon>Thelephorales</taxon>
        <taxon>Thelephoraceae</taxon>
        <taxon>Thelephora</taxon>
    </lineage>
</organism>
<evidence type="ECO:0000313" key="2">
    <source>
        <dbReference type="Proteomes" id="UP000886501"/>
    </source>
</evidence>
<dbReference type="Proteomes" id="UP000886501">
    <property type="component" value="Unassembled WGS sequence"/>
</dbReference>
<proteinExistence type="predicted"/>
<sequence>MLRILSQALPEFGHVLYIHDQTSDQNFFVNTTLLRKSYEDAYILREGETEENMRLTSDDWIDCVGLETPPVLMTQQPKLRQIWDHIVGNLILNPSIAVIQIPSDLTFGREHLLIPLAAFLLEYPVGYVPLNADQSTFLSNTPLDVYECVLEESGEEHTLLKFSCPQCVSQSVARLAPDEVQRRLANRFQPRLEAVDYPGRLEILHTQENLPRVGL</sequence>
<keyword evidence="2" id="KW-1185">Reference proteome</keyword>
<reference evidence="1" key="1">
    <citation type="submission" date="2019-10" db="EMBL/GenBank/DDBJ databases">
        <authorList>
            <consortium name="DOE Joint Genome Institute"/>
            <person name="Kuo A."/>
            <person name="Miyauchi S."/>
            <person name="Kiss E."/>
            <person name="Drula E."/>
            <person name="Kohler A."/>
            <person name="Sanchez-Garcia M."/>
            <person name="Andreopoulos B."/>
            <person name="Barry K.W."/>
            <person name="Bonito G."/>
            <person name="Buee M."/>
            <person name="Carver A."/>
            <person name="Chen C."/>
            <person name="Cichocki N."/>
            <person name="Clum A."/>
            <person name="Culley D."/>
            <person name="Crous P.W."/>
            <person name="Fauchery L."/>
            <person name="Girlanda M."/>
            <person name="Hayes R."/>
            <person name="Keri Z."/>
            <person name="Labutti K."/>
            <person name="Lipzen A."/>
            <person name="Lombard V."/>
            <person name="Magnuson J."/>
            <person name="Maillard F."/>
            <person name="Morin E."/>
            <person name="Murat C."/>
            <person name="Nolan M."/>
            <person name="Ohm R."/>
            <person name="Pangilinan J."/>
            <person name="Pereira M."/>
            <person name="Perotto S."/>
            <person name="Peter M."/>
            <person name="Riley R."/>
            <person name="Sitrit Y."/>
            <person name="Stielow B."/>
            <person name="Szollosi G."/>
            <person name="Zifcakova L."/>
            <person name="Stursova M."/>
            <person name="Spatafora J.W."/>
            <person name="Tedersoo L."/>
            <person name="Vaario L.-M."/>
            <person name="Yamada A."/>
            <person name="Yan M."/>
            <person name="Wang P."/>
            <person name="Xu J."/>
            <person name="Bruns T."/>
            <person name="Baldrian P."/>
            <person name="Vilgalys R."/>
            <person name="Henrissat B."/>
            <person name="Grigoriev I.V."/>
            <person name="Hibbett D."/>
            <person name="Nagy L.G."/>
            <person name="Martin F.M."/>
        </authorList>
    </citation>
    <scope>NUCLEOTIDE SEQUENCE</scope>
    <source>
        <strain evidence="1">P2</strain>
    </source>
</reference>